<reference evidence="1 2" key="2">
    <citation type="submission" date="2006-07" db="EMBL/GenBank/DDBJ databases">
        <title>Sequencing of the draft genome and assembly of Chlorobium ferroxidans DSM 13031.</title>
        <authorList>
            <consortium name="US DOE Joint Genome Institute (JGI-PGF)"/>
            <person name="Copeland A."/>
            <person name="Lucas S."/>
            <person name="Lapidus A."/>
            <person name="Barry K."/>
            <person name="Glavina del Rio T."/>
            <person name="Dalin E."/>
            <person name="Tice H."/>
            <person name="Bruce D."/>
            <person name="Pitluck S."/>
            <person name="Richardson P."/>
        </authorList>
    </citation>
    <scope>NUCLEOTIDE SEQUENCE [LARGE SCALE GENOMIC DNA]</scope>
    <source>
        <strain evidence="1 2">DSM 13031</strain>
    </source>
</reference>
<name>Q0YTX5_9CHLB</name>
<gene>
    <name evidence="1" type="ORF">CferDRAFT_1784</name>
</gene>
<dbReference type="EMBL" id="AASE01000002">
    <property type="protein sequence ID" value="EAT59777.1"/>
    <property type="molecule type" value="Genomic_DNA"/>
</dbReference>
<dbReference type="AlphaFoldDB" id="Q0YTX5"/>
<keyword evidence="2" id="KW-1185">Reference proteome</keyword>
<proteinExistence type="predicted"/>
<dbReference type="Gene3D" id="3.40.50.150">
    <property type="entry name" value="Vaccinia Virus protein VP39"/>
    <property type="match status" value="1"/>
</dbReference>
<accession>Q0YTX5</accession>
<organism evidence="1 2">
    <name type="scientific">Chlorobium ferrooxidans DSM 13031</name>
    <dbReference type="NCBI Taxonomy" id="377431"/>
    <lineage>
        <taxon>Bacteria</taxon>
        <taxon>Pseudomonadati</taxon>
        <taxon>Chlorobiota</taxon>
        <taxon>Chlorobiia</taxon>
        <taxon>Chlorobiales</taxon>
        <taxon>Chlorobiaceae</taxon>
        <taxon>Chlorobium/Pelodictyon group</taxon>
        <taxon>Chlorobium</taxon>
    </lineage>
</organism>
<dbReference type="SUPFAM" id="SSF53335">
    <property type="entry name" value="S-adenosyl-L-methionine-dependent methyltransferases"/>
    <property type="match status" value="1"/>
</dbReference>
<evidence type="ECO:0000313" key="1">
    <source>
        <dbReference type="EMBL" id="EAT59777.1"/>
    </source>
</evidence>
<protein>
    <submittedName>
        <fullName evidence="1">Uncharacterized protein</fullName>
    </submittedName>
</protein>
<sequence length="492" mass="56429">METVVSIFANFFIDNEERLQRLKDSYASMSSLHNLNWVVNIRGGFRREAAAVLKSNKNIAIYHLNSIDGWFYDTANLFRQVRSKYVLLWIEDHICMRPEKVVPVVEEMNSADADVLTYTFWQGGKMQRRYGGVPKKNGGEIDVFEHTSANNGVIQKNEGGSYLVSYASIIKSDLVRKILIEKKSDTLWPKETPFNFEITPGDEKWLPLKRAVPQYELFAVIDDDHGSDSDSLISRNLYPNRQERQSYAIPRSESRIMRVSKRLLTPLRKTWSYRKAVQNLAVLSHHRVGYLKSLIFENYCLNSGVAWINYKAQDFLIDYVKPGMKVFEYGIGGSTFFFLANNCALHTVEHNAEYYEKMLARLKGNKGNFLHDLKLPEVSESQIEHDPSDPDLCHSSDYPGYTFTAYRDVILSYPDSTFDLVMIDGRARTSCLKAAIKKVKPGGIIVLDNSDRSYYTENLLNHLSGFRAAIFRGPTPGLLHWETTTIYEKTLN</sequence>
<dbReference type="Proteomes" id="UP000004162">
    <property type="component" value="Unassembled WGS sequence"/>
</dbReference>
<evidence type="ECO:0000313" key="2">
    <source>
        <dbReference type="Proteomes" id="UP000004162"/>
    </source>
</evidence>
<dbReference type="RefSeq" id="WP_006365551.1">
    <property type="nucleotide sequence ID" value="NZ_AASE01000002.1"/>
</dbReference>
<comment type="caution">
    <text evidence="1">The sequence shown here is derived from an EMBL/GenBank/DDBJ whole genome shotgun (WGS) entry which is preliminary data.</text>
</comment>
<dbReference type="OrthoDB" id="938855at2"/>
<dbReference type="InterPro" id="IPR029063">
    <property type="entry name" value="SAM-dependent_MTases_sf"/>
</dbReference>
<reference evidence="1 2" key="1">
    <citation type="submission" date="2006-07" db="EMBL/GenBank/DDBJ databases">
        <title>Annotation of the draft genome assembly of Chlorobium ferroxidans DSM 13031.</title>
        <authorList>
            <consortium name="US DOE Joint Genome Institute (JGI-ORNL)"/>
            <person name="Larimer F."/>
            <person name="Land M."/>
            <person name="Hauser L."/>
        </authorList>
    </citation>
    <scope>NUCLEOTIDE SEQUENCE [LARGE SCALE GENOMIC DNA]</scope>
    <source>
        <strain evidence="1 2">DSM 13031</strain>
    </source>
</reference>